<dbReference type="AlphaFoldDB" id="A0A7S2LD03"/>
<dbReference type="SUPFAM" id="SSF48403">
    <property type="entry name" value="Ankyrin repeat"/>
    <property type="match status" value="1"/>
</dbReference>
<sequence>MGNQPSAPKKQGDALWDYSSGASASRSNEMKPGVVEGASVSSSSDMMSMPEKGGIFLVAGISSSDDDDDDILSSTSGAAETGDEDDGDDDDSLLELSHGSGQQSTDDDGSSTSSSSDVDTRSRNSTSQACSTLASRSLSMQGTVLGESTDGEANMSLKEIRASKSSSRNDRQALRRRVGNGSSAVPNFLIWTCGEEGLEISPTLEDTRDDDAFGYKKNARESSSALVSKTSRRKSEGADTRKSAPKEAQEQEPPNLTLHKLIEENDWQATKSLLLQEDADNSKVAGKRSIEEVDDFRRTPLAVACMQRDVPHDLLQLLLAFYPKAISFPDTNGDLPLHLWCRHSIQSLQEVDSNTSNAEMVSLNAVNRTWSFGSLRSNKSELKAKKQATKALKLLLQFCKENILTANADGNIPLHIAIECGVTDKEMLRLLIRANPRSVFSTNDAGSYPLHFVGKSPIDADAVKFLIEANRDAAYAQDEAGCTPLACAVRAKVNAKVVKVFLDAFPGAATEVDDRNVTPIDTAWRMLFVQAQNLHGKDIDLQLLPLHLMQKPLKTLWRTVDMLLKAGYQDACRQSGIKVKWRVMHAAAGCTSQVELIKMLLMMNEKQIWLRDEKGNLPLHIAAASEKNTTSMFAENVKRSIDVLLEAFPQAASCTDNQKRLPLFTAIESGKTWHSGIESILAAEDRASRVLDPKSKLYPFMLAAVQESLNKNLLHSMAEEAACARYDEEDWNDLSDADKEYEIKRMKVEHDREMMNTTFELLRAAPGLIKKIVGNNFTADDHEKKNLRIRSYNLWKNNLEMVKALRAKELELTKVNQSHELENAAHKRSVDELKGDIRKLHKDMKIMDSIHKESITKLLREKAWLGKQVAKSKDGNKKTTKTKTVSRTKKKM</sequence>
<accession>A0A7S2LD03</accession>
<feature type="region of interest" description="Disordered" evidence="4">
    <location>
        <begin position="215"/>
        <end position="256"/>
    </location>
</feature>
<name>A0A7S2LD03_9STRA</name>
<feature type="compositionally biased region" description="Polar residues" evidence="4">
    <location>
        <begin position="128"/>
        <end position="142"/>
    </location>
</feature>
<feature type="region of interest" description="Disordered" evidence="4">
    <location>
        <begin position="869"/>
        <end position="892"/>
    </location>
</feature>
<keyword evidence="2" id="KW-0040">ANK repeat</keyword>
<gene>
    <name evidence="5" type="ORF">LDAN0321_LOCUS17106</name>
</gene>
<evidence type="ECO:0000256" key="3">
    <source>
        <dbReference type="SAM" id="Coils"/>
    </source>
</evidence>
<dbReference type="InterPro" id="IPR002110">
    <property type="entry name" value="Ankyrin_rpt"/>
</dbReference>
<feature type="compositionally biased region" description="Basic and acidic residues" evidence="4">
    <location>
        <begin position="158"/>
        <end position="173"/>
    </location>
</feature>
<dbReference type="SMART" id="SM00248">
    <property type="entry name" value="ANK"/>
    <property type="match status" value="5"/>
</dbReference>
<keyword evidence="1" id="KW-0677">Repeat</keyword>
<proteinExistence type="predicted"/>
<feature type="compositionally biased region" description="Acidic residues" evidence="4">
    <location>
        <begin position="81"/>
        <end position="93"/>
    </location>
</feature>
<dbReference type="EMBL" id="HBGY01027630">
    <property type="protein sequence ID" value="CAD9602286.1"/>
    <property type="molecule type" value="Transcribed_RNA"/>
</dbReference>
<dbReference type="PANTHER" id="PTHR24198">
    <property type="entry name" value="ANKYRIN REPEAT AND PROTEIN KINASE DOMAIN-CONTAINING PROTEIN"/>
    <property type="match status" value="1"/>
</dbReference>
<feature type="compositionally biased region" description="Low complexity" evidence="4">
    <location>
        <begin position="94"/>
        <end position="127"/>
    </location>
</feature>
<feature type="compositionally biased region" description="Low complexity" evidence="4">
    <location>
        <begin position="39"/>
        <end position="49"/>
    </location>
</feature>
<organism evidence="5">
    <name type="scientific">Leptocylindrus danicus</name>
    <dbReference type="NCBI Taxonomy" id="163516"/>
    <lineage>
        <taxon>Eukaryota</taxon>
        <taxon>Sar</taxon>
        <taxon>Stramenopiles</taxon>
        <taxon>Ochrophyta</taxon>
        <taxon>Bacillariophyta</taxon>
        <taxon>Coscinodiscophyceae</taxon>
        <taxon>Chaetocerotophycidae</taxon>
        <taxon>Leptocylindrales</taxon>
        <taxon>Leptocylindraceae</taxon>
        <taxon>Leptocylindrus</taxon>
    </lineage>
</organism>
<feature type="region of interest" description="Disordered" evidence="4">
    <location>
        <begin position="1"/>
        <end position="179"/>
    </location>
</feature>
<dbReference type="InterPro" id="IPR036770">
    <property type="entry name" value="Ankyrin_rpt-contain_sf"/>
</dbReference>
<dbReference type="PANTHER" id="PTHR24198:SF165">
    <property type="entry name" value="ANKYRIN REPEAT-CONTAINING PROTEIN-RELATED"/>
    <property type="match status" value="1"/>
</dbReference>
<dbReference type="Gene3D" id="1.25.40.20">
    <property type="entry name" value="Ankyrin repeat-containing domain"/>
    <property type="match status" value="3"/>
</dbReference>
<protein>
    <submittedName>
        <fullName evidence="5">Uncharacterized protein</fullName>
    </submittedName>
</protein>
<evidence type="ECO:0000256" key="4">
    <source>
        <dbReference type="SAM" id="MobiDB-lite"/>
    </source>
</evidence>
<evidence type="ECO:0000256" key="1">
    <source>
        <dbReference type="ARBA" id="ARBA00022737"/>
    </source>
</evidence>
<feature type="compositionally biased region" description="Basic residues" evidence="4">
    <location>
        <begin position="878"/>
        <end position="892"/>
    </location>
</feature>
<evidence type="ECO:0000256" key="2">
    <source>
        <dbReference type="ARBA" id="ARBA00023043"/>
    </source>
</evidence>
<keyword evidence="3" id="KW-0175">Coiled coil</keyword>
<evidence type="ECO:0000313" key="5">
    <source>
        <dbReference type="EMBL" id="CAD9602286.1"/>
    </source>
</evidence>
<feature type="coiled-coil region" evidence="3">
    <location>
        <begin position="807"/>
        <end position="836"/>
    </location>
</feature>
<feature type="compositionally biased region" description="Basic and acidic residues" evidence="4">
    <location>
        <begin position="233"/>
        <end position="249"/>
    </location>
</feature>
<reference evidence="5" key="1">
    <citation type="submission" date="2021-01" db="EMBL/GenBank/DDBJ databases">
        <authorList>
            <person name="Corre E."/>
            <person name="Pelletier E."/>
            <person name="Niang G."/>
            <person name="Scheremetjew M."/>
            <person name="Finn R."/>
            <person name="Kale V."/>
            <person name="Holt S."/>
            <person name="Cochrane G."/>
            <person name="Meng A."/>
            <person name="Brown T."/>
            <person name="Cohen L."/>
        </authorList>
    </citation>
    <scope>NUCLEOTIDE SEQUENCE</scope>
    <source>
        <strain evidence="5">B650</strain>
    </source>
</reference>